<evidence type="ECO:0000313" key="2">
    <source>
        <dbReference type="EMBL" id="KEQ53910.1"/>
    </source>
</evidence>
<dbReference type="GO" id="GO:0016810">
    <property type="term" value="F:hydrolase activity, acting on carbon-nitrogen (but not peptide) bonds"/>
    <property type="evidence" value="ECO:0007669"/>
    <property type="project" value="InterPro"/>
</dbReference>
<dbReference type="SUPFAM" id="SSF51556">
    <property type="entry name" value="Metallo-dependent hydrolases"/>
    <property type="match status" value="1"/>
</dbReference>
<dbReference type="InterPro" id="IPR051781">
    <property type="entry name" value="Metallo-dep_Hydrolase"/>
</dbReference>
<dbReference type="AlphaFoldDB" id="A0A081RFD7"/>
<comment type="caution">
    <text evidence="2">The sequence shown here is derived from an EMBL/GenBank/DDBJ whole genome shotgun (WGS) entry which is preliminary data.</text>
</comment>
<dbReference type="InterPro" id="IPR006680">
    <property type="entry name" value="Amidohydro-rel"/>
</dbReference>
<organism evidence="2 3">
    <name type="scientific">Sphingobium chlorophenolicum</name>
    <dbReference type="NCBI Taxonomy" id="46429"/>
    <lineage>
        <taxon>Bacteria</taxon>
        <taxon>Pseudomonadati</taxon>
        <taxon>Pseudomonadota</taxon>
        <taxon>Alphaproteobacteria</taxon>
        <taxon>Sphingomonadales</taxon>
        <taxon>Sphingomonadaceae</taxon>
        <taxon>Sphingobium</taxon>
    </lineage>
</organism>
<protein>
    <submittedName>
        <fullName evidence="2">Amidohydrolase family protein</fullName>
    </submittedName>
</protein>
<name>A0A081RFD7_SPHCR</name>
<proteinExistence type="predicted"/>
<dbReference type="PANTHER" id="PTHR43135:SF3">
    <property type="entry name" value="ALPHA-D-RIBOSE 1-METHYLPHOSPHONATE 5-TRIPHOSPHATE DIPHOSPHATASE"/>
    <property type="match status" value="1"/>
</dbReference>
<evidence type="ECO:0000259" key="1">
    <source>
        <dbReference type="Pfam" id="PF01979"/>
    </source>
</evidence>
<dbReference type="eggNOG" id="COG1228">
    <property type="taxonomic scope" value="Bacteria"/>
</dbReference>
<evidence type="ECO:0000313" key="3">
    <source>
        <dbReference type="Proteomes" id="UP000028411"/>
    </source>
</evidence>
<dbReference type="Pfam" id="PF01979">
    <property type="entry name" value="Amidohydro_1"/>
    <property type="match status" value="1"/>
</dbReference>
<dbReference type="SUPFAM" id="SSF51338">
    <property type="entry name" value="Composite domain of metallo-dependent hydrolases"/>
    <property type="match status" value="1"/>
</dbReference>
<dbReference type="InterPro" id="IPR032466">
    <property type="entry name" value="Metal_Hydrolase"/>
</dbReference>
<dbReference type="PATRIC" id="fig|46429.4.peg.1750"/>
<dbReference type="EMBL" id="JFHR01000016">
    <property type="protein sequence ID" value="KEQ53910.1"/>
    <property type="molecule type" value="Genomic_DNA"/>
</dbReference>
<dbReference type="PANTHER" id="PTHR43135">
    <property type="entry name" value="ALPHA-D-RIBOSE 1-METHYLPHOSPHONATE 5-TRIPHOSPHATE DIPHOSPHATASE"/>
    <property type="match status" value="1"/>
</dbReference>
<feature type="domain" description="Amidohydrolase-related" evidence="1">
    <location>
        <begin position="59"/>
        <end position="402"/>
    </location>
</feature>
<keyword evidence="2" id="KW-0378">Hydrolase</keyword>
<reference evidence="2 3" key="1">
    <citation type="submission" date="2014-02" db="EMBL/GenBank/DDBJ databases">
        <title>Whole genome sequence of Sphingobium chlorophenolicum NBRC 16172.</title>
        <authorList>
            <person name="Gan H.M."/>
            <person name="Gan H.Y."/>
            <person name="Chew T.H."/>
            <person name="Savka M.A."/>
        </authorList>
    </citation>
    <scope>NUCLEOTIDE SEQUENCE [LARGE SCALE GENOMIC DNA]</scope>
    <source>
        <strain evidence="2 3">NBRC 16172</strain>
    </source>
</reference>
<dbReference type="Gene3D" id="2.30.40.10">
    <property type="entry name" value="Urease, subunit C, domain 1"/>
    <property type="match status" value="1"/>
</dbReference>
<gene>
    <name evidence="2" type="ORF">BV95_01782</name>
</gene>
<sequence>MALSSQDRHDIAINNACLFDGLNVRTGRFNVGIRDGAIVTVSEERLAGDEEFNVAGAWLSPGLIDSHVHLFDPISCVDEQSMNTYLDDVLPLHFQSFLRYGVTTIKSVGDPVPELLTIRERLRLGVCSGPRFLMTGFGLTAPGGHPTRTIYGRNPWYQKRAAGEADSPEAARERVAEMAELGVDAIKLLYQGGCACHGGEPDYRWHGMVPINRLKRPVMEAAIEEAHRRGLKVTVHTYEQDRAIEALEAGADGVEHGIVGEDISDDRVFELLLRNDATYVPTLWVYPTPEAHRNVGRVAAAGVRVALGTDSFSPTIKVEGVDAGQYGSNSIVEAQRMVKGGLSPLEVMRTATVQAARHLGRDDIGSVAEGLKADLVVFRGNPAADIENLWNPSLVIADGKVVSRGGSV</sequence>
<dbReference type="Gene3D" id="3.20.20.140">
    <property type="entry name" value="Metal-dependent hydrolases"/>
    <property type="match status" value="1"/>
</dbReference>
<dbReference type="Proteomes" id="UP000028411">
    <property type="component" value="Unassembled WGS sequence"/>
</dbReference>
<accession>A0A081RFD7</accession>
<dbReference type="InterPro" id="IPR011059">
    <property type="entry name" value="Metal-dep_hydrolase_composite"/>
</dbReference>